<keyword evidence="2" id="KW-1185">Reference proteome</keyword>
<organism evidence="1 2">
    <name type="scientific">Anaeromicrobium sediminis</name>
    <dbReference type="NCBI Taxonomy" id="1478221"/>
    <lineage>
        <taxon>Bacteria</taxon>
        <taxon>Bacillati</taxon>
        <taxon>Bacillota</taxon>
        <taxon>Clostridia</taxon>
        <taxon>Peptostreptococcales</taxon>
        <taxon>Thermotaleaceae</taxon>
        <taxon>Anaeromicrobium</taxon>
    </lineage>
</organism>
<dbReference type="RefSeq" id="WP_095134402.1">
    <property type="nucleotide sequence ID" value="NZ_NIBG01000013.1"/>
</dbReference>
<comment type="caution">
    <text evidence="1">The sequence shown here is derived from an EMBL/GenBank/DDBJ whole genome shotgun (WGS) entry which is preliminary data.</text>
</comment>
<evidence type="ECO:0000313" key="2">
    <source>
        <dbReference type="Proteomes" id="UP000216024"/>
    </source>
</evidence>
<dbReference type="EMBL" id="NIBG01000013">
    <property type="protein sequence ID" value="PAB58637.1"/>
    <property type="molecule type" value="Genomic_DNA"/>
</dbReference>
<name>A0A267MGP6_9FIRM</name>
<protein>
    <submittedName>
        <fullName evidence="1">Uncharacterized protein</fullName>
    </submittedName>
</protein>
<dbReference type="OrthoDB" id="362018at2"/>
<gene>
    <name evidence="1" type="ORF">CCE28_14235</name>
</gene>
<dbReference type="AlphaFoldDB" id="A0A267MGP6"/>
<dbReference type="Proteomes" id="UP000216024">
    <property type="component" value="Unassembled WGS sequence"/>
</dbReference>
<evidence type="ECO:0000313" key="1">
    <source>
        <dbReference type="EMBL" id="PAB58637.1"/>
    </source>
</evidence>
<proteinExistence type="predicted"/>
<sequence>MVKRIVKKMDIIEGMDYFWQSTSEKEKVGEKYIINLANFDEMKLIYDEEFDEESVRKVLSAISNREMLSGNKKTMRFWNNNMWMLEDLEYTKMMIQPLKVLNLDDILERLNENAQSDLEEIEVIFTPAHIDEYYVKGNKLVINFFRVKPDLYEEGKVTIGETDLKEFIYEKLLEVVKA</sequence>
<accession>A0A267MGP6</accession>
<reference evidence="1 2" key="1">
    <citation type="submission" date="2017-06" db="EMBL/GenBank/DDBJ databases">
        <title>Draft genome sequence of anaerobic fermentative bacterium Anaeromicrobium sediminis DY2726D isolated from West Pacific Ocean sediments.</title>
        <authorList>
            <person name="Zeng X."/>
        </authorList>
    </citation>
    <scope>NUCLEOTIDE SEQUENCE [LARGE SCALE GENOMIC DNA]</scope>
    <source>
        <strain evidence="1 2">DY2726D</strain>
    </source>
</reference>